<evidence type="ECO:0000313" key="2">
    <source>
        <dbReference type="EMBL" id="CAD1476344.1"/>
    </source>
</evidence>
<keyword evidence="3" id="KW-1185">Reference proteome</keyword>
<proteinExistence type="predicted"/>
<dbReference type="EMBL" id="CAJDYZ010009268">
    <property type="protein sequence ID" value="CAD1476344.1"/>
    <property type="molecule type" value="Genomic_DNA"/>
</dbReference>
<comment type="caution">
    <text evidence="2">The sequence shown here is derived from an EMBL/GenBank/DDBJ whole genome shotgun (WGS) entry which is preliminary data.</text>
</comment>
<evidence type="ECO:0000256" key="1">
    <source>
        <dbReference type="SAM" id="MobiDB-lite"/>
    </source>
</evidence>
<protein>
    <submittedName>
        <fullName evidence="2">Uncharacterized protein</fullName>
    </submittedName>
</protein>
<dbReference type="Proteomes" id="UP000752696">
    <property type="component" value="Unassembled WGS sequence"/>
</dbReference>
<organism evidence="2 3">
    <name type="scientific">Heterotrigona itama</name>
    <dbReference type="NCBI Taxonomy" id="395501"/>
    <lineage>
        <taxon>Eukaryota</taxon>
        <taxon>Metazoa</taxon>
        <taxon>Ecdysozoa</taxon>
        <taxon>Arthropoda</taxon>
        <taxon>Hexapoda</taxon>
        <taxon>Insecta</taxon>
        <taxon>Pterygota</taxon>
        <taxon>Neoptera</taxon>
        <taxon>Endopterygota</taxon>
        <taxon>Hymenoptera</taxon>
        <taxon>Apocrita</taxon>
        <taxon>Aculeata</taxon>
        <taxon>Apoidea</taxon>
        <taxon>Anthophila</taxon>
        <taxon>Apidae</taxon>
        <taxon>Heterotrigona</taxon>
    </lineage>
</organism>
<sequence length="35" mass="3366">AGTITNLRKEGGGGGPAEESLGVVGGSPLLQAMLQ</sequence>
<dbReference type="AlphaFoldDB" id="A0A6V7H908"/>
<feature type="region of interest" description="Disordered" evidence="1">
    <location>
        <begin position="1"/>
        <end position="23"/>
    </location>
</feature>
<accession>A0A6V7H908</accession>
<gene>
    <name evidence="2" type="ORF">MHI_LOCUS639313</name>
</gene>
<feature type="non-terminal residue" evidence="2">
    <location>
        <position position="1"/>
    </location>
</feature>
<reference evidence="2" key="1">
    <citation type="submission" date="2020-07" db="EMBL/GenBank/DDBJ databases">
        <authorList>
            <person name="Nazaruddin N."/>
        </authorList>
    </citation>
    <scope>NUCLEOTIDE SEQUENCE</scope>
</reference>
<evidence type="ECO:0000313" key="3">
    <source>
        <dbReference type="Proteomes" id="UP000752696"/>
    </source>
</evidence>
<name>A0A6V7H908_9HYME</name>